<evidence type="ECO:0000259" key="13">
    <source>
        <dbReference type="Pfam" id="PF00725"/>
    </source>
</evidence>
<feature type="domain" description="3-hydroxyacyl-CoA dehydrogenase C-terminal" evidence="13">
    <location>
        <begin position="484"/>
        <end position="581"/>
    </location>
</feature>
<dbReference type="SUPFAM" id="SSF52096">
    <property type="entry name" value="ClpP/crotonase"/>
    <property type="match status" value="1"/>
</dbReference>
<evidence type="ECO:0000256" key="2">
    <source>
        <dbReference type="ARBA" id="ARBA00007005"/>
    </source>
</evidence>
<dbReference type="SUPFAM" id="SSF51735">
    <property type="entry name" value="NAD(P)-binding Rossmann-fold domains"/>
    <property type="match status" value="1"/>
</dbReference>
<dbReference type="EC" id="4.2.1.17" evidence="4"/>
<dbReference type="GO" id="GO:0004300">
    <property type="term" value="F:enoyl-CoA hydratase activity"/>
    <property type="evidence" value="ECO:0007669"/>
    <property type="project" value="UniProtKB-EC"/>
</dbReference>
<dbReference type="Gene3D" id="1.10.1040.50">
    <property type="match status" value="1"/>
</dbReference>
<dbReference type="CDD" id="cd06558">
    <property type="entry name" value="crotonase-like"/>
    <property type="match status" value="1"/>
</dbReference>
<comment type="catalytic activity">
    <reaction evidence="12">
        <text>a (3S)-3-hydroxyacyl-CoA + NAD(+) = a 3-oxoacyl-CoA + NADH + H(+)</text>
        <dbReference type="Rhea" id="RHEA:22432"/>
        <dbReference type="ChEBI" id="CHEBI:15378"/>
        <dbReference type="ChEBI" id="CHEBI:57318"/>
        <dbReference type="ChEBI" id="CHEBI:57540"/>
        <dbReference type="ChEBI" id="CHEBI:57945"/>
        <dbReference type="ChEBI" id="CHEBI:90726"/>
        <dbReference type="EC" id="1.1.1.35"/>
    </reaction>
</comment>
<dbReference type="InterPro" id="IPR001753">
    <property type="entry name" value="Enoyl-CoA_hydra/iso"/>
</dbReference>
<evidence type="ECO:0000313" key="15">
    <source>
        <dbReference type="EMBL" id="ATX81539.1"/>
    </source>
</evidence>
<name>A0A2K8L5M0_9PROT</name>
<evidence type="ECO:0000259" key="14">
    <source>
        <dbReference type="Pfam" id="PF02737"/>
    </source>
</evidence>
<dbReference type="UniPathway" id="UPA00659"/>
<dbReference type="InterPro" id="IPR029045">
    <property type="entry name" value="ClpP/crotonase-like_dom_sf"/>
</dbReference>
<keyword evidence="6" id="KW-0442">Lipid degradation</keyword>
<dbReference type="Pfam" id="PF00378">
    <property type="entry name" value="ECH_1"/>
    <property type="match status" value="1"/>
</dbReference>
<accession>A0A2K8L5M0</accession>
<dbReference type="InterPro" id="IPR050136">
    <property type="entry name" value="FA_oxidation_alpha_subunit"/>
</dbReference>
<dbReference type="PANTHER" id="PTHR43612:SF3">
    <property type="entry name" value="TRIFUNCTIONAL ENZYME SUBUNIT ALPHA, MITOCHONDRIAL"/>
    <property type="match status" value="1"/>
</dbReference>
<evidence type="ECO:0000256" key="6">
    <source>
        <dbReference type="ARBA" id="ARBA00022963"/>
    </source>
</evidence>
<dbReference type="AlphaFoldDB" id="A0A2K8L5M0"/>
<dbReference type="GO" id="GO:0016509">
    <property type="term" value="F:long-chain (3S)-3-hydroxyacyl-CoA dehydrogenase (NAD+) activity"/>
    <property type="evidence" value="ECO:0007669"/>
    <property type="project" value="TreeGrafter"/>
</dbReference>
<evidence type="ECO:0000256" key="7">
    <source>
        <dbReference type="ARBA" id="ARBA00023002"/>
    </source>
</evidence>
<proteinExistence type="inferred from homology"/>
<dbReference type="OrthoDB" id="5289808at2"/>
<keyword evidence="7 15" id="KW-0560">Oxidoreductase</keyword>
<evidence type="ECO:0000256" key="3">
    <source>
        <dbReference type="ARBA" id="ARBA00008750"/>
    </source>
</evidence>
<dbReference type="RefSeq" id="WP_100264987.1">
    <property type="nucleotide sequence ID" value="NZ_CP018800.1"/>
</dbReference>
<dbReference type="GO" id="GO:0070403">
    <property type="term" value="F:NAD+ binding"/>
    <property type="evidence" value="ECO:0007669"/>
    <property type="project" value="InterPro"/>
</dbReference>
<dbReference type="InterPro" id="IPR006176">
    <property type="entry name" value="3-OHacyl-CoA_DH_NAD-bd"/>
</dbReference>
<comment type="pathway">
    <text evidence="1">Lipid metabolism; fatty acid beta-oxidation.</text>
</comment>
<dbReference type="InterPro" id="IPR006180">
    <property type="entry name" value="3-OHacyl-CoA_DH_CS"/>
</dbReference>
<dbReference type="InterPro" id="IPR008927">
    <property type="entry name" value="6-PGluconate_DH-like_C_sf"/>
</dbReference>
<dbReference type="PROSITE" id="PS00067">
    <property type="entry name" value="3HCDH"/>
    <property type="match status" value="1"/>
</dbReference>
<dbReference type="SUPFAM" id="SSF48179">
    <property type="entry name" value="6-phosphogluconate dehydrogenase C-terminal domain-like"/>
    <property type="match status" value="2"/>
</dbReference>
<evidence type="ECO:0000313" key="16">
    <source>
        <dbReference type="Proteomes" id="UP000231637"/>
    </source>
</evidence>
<organism evidence="15 16">
    <name type="scientific">Mariprofundus ferrinatatus</name>
    <dbReference type="NCBI Taxonomy" id="1921087"/>
    <lineage>
        <taxon>Bacteria</taxon>
        <taxon>Pseudomonadati</taxon>
        <taxon>Pseudomonadota</taxon>
        <taxon>Candidatius Mariprofundia</taxon>
        <taxon>Mariprofundales</taxon>
        <taxon>Mariprofundaceae</taxon>
        <taxon>Mariprofundus</taxon>
    </lineage>
</organism>
<evidence type="ECO:0000256" key="4">
    <source>
        <dbReference type="ARBA" id="ARBA00012076"/>
    </source>
</evidence>
<dbReference type="Gene3D" id="3.90.226.10">
    <property type="entry name" value="2-enoyl-CoA Hydratase, Chain A, domain 1"/>
    <property type="match status" value="1"/>
</dbReference>
<evidence type="ECO:0000256" key="1">
    <source>
        <dbReference type="ARBA" id="ARBA00005005"/>
    </source>
</evidence>
<dbReference type="GO" id="GO:0006635">
    <property type="term" value="P:fatty acid beta-oxidation"/>
    <property type="evidence" value="ECO:0007669"/>
    <property type="project" value="UniProtKB-UniPathway"/>
</dbReference>
<dbReference type="EMBL" id="CP018800">
    <property type="protein sequence ID" value="ATX81539.1"/>
    <property type="molecule type" value="Genomic_DNA"/>
</dbReference>
<evidence type="ECO:0000256" key="12">
    <source>
        <dbReference type="ARBA" id="ARBA00049556"/>
    </source>
</evidence>
<evidence type="ECO:0000256" key="10">
    <source>
        <dbReference type="ARBA" id="ARBA00023239"/>
    </source>
</evidence>
<keyword evidence="16" id="KW-1185">Reference proteome</keyword>
<dbReference type="Pfam" id="PF02737">
    <property type="entry name" value="3HCDH_N"/>
    <property type="match status" value="1"/>
</dbReference>
<evidence type="ECO:0000256" key="9">
    <source>
        <dbReference type="ARBA" id="ARBA00023098"/>
    </source>
</evidence>
<keyword evidence="15" id="KW-0413">Isomerase</keyword>
<dbReference type="PANTHER" id="PTHR43612">
    <property type="entry name" value="TRIFUNCTIONAL ENZYME SUBUNIT ALPHA"/>
    <property type="match status" value="1"/>
</dbReference>
<comment type="similarity">
    <text evidence="3">In the N-terminal section; belongs to the enoyl-CoA hydratase/isomerase family.</text>
</comment>
<dbReference type="InterPro" id="IPR036291">
    <property type="entry name" value="NAD(P)-bd_dom_sf"/>
</dbReference>
<dbReference type="GO" id="GO:0016853">
    <property type="term" value="F:isomerase activity"/>
    <property type="evidence" value="ECO:0007669"/>
    <property type="project" value="UniProtKB-KW"/>
</dbReference>
<keyword evidence="5" id="KW-0276">Fatty acid metabolism</keyword>
<dbReference type="FunFam" id="3.40.50.720:FF:000009">
    <property type="entry name" value="Fatty oxidation complex, alpha subunit"/>
    <property type="match status" value="1"/>
</dbReference>
<dbReference type="InterPro" id="IPR006108">
    <property type="entry name" value="3HC_DH_C"/>
</dbReference>
<keyword evidence="8" id="KW-0520">NAD</keyword>
<evidence type="ECO:0000256" key="8">
    <source>
        <dbReference type="ARBA" id="ARBA00023027"/>
    </source>
</evidence>
<dbReference type="KEGG" id="mfn:Ga0123462_0669"/>
<protein>
    <recommendedName>
        <fullName evidence="4">enoyl-CoA hydratase</fullName>
        <ecNumber evidence="4">4.2.1.17</ecNumber>
    </recommendedName>
</protein>
<keyword evidence="11" id="KW-0511">Multifunctional enzyme</keyword>
<comment type="similarity">
    <text evidence="2">In the central section; belongs to the 3-hydroxyacyl-CoA dehydrogenase family.</text>
</comment>
<keyword evidence="9" id="KW-0443">Lipid metabolism</keyword>
<feature type="domain" description="3-hydroxyacyl-CoA dehydrogenase NAD binding" evidence="14">
    <location>
        <begin position="311"/>
        <end position="481"/>
    </location>
</feature>
<evidence type="ECO:0000256" key="11">
    <source>
        <dbReference type="ARBA" id="ARBA00023268"/>
    </source>
</evidence>
<gene>
    <name evidence="15" type="ORF">Ga0123462_0669</name>
</gene>
<dbReference type="Gene3D" id="3.40.50.720">
    <property type="entry name" value="NAD(P)-binding Rossmann-like Domain"/>
    <property type="match status" value="1"/>
</dbReference>
<sequence length="701" mass="76162">MEVVTLIREGNEARLSFARSDKSVNVLDEACITQLEAHLASLEKTPPKVLVLESNMPGCFIAGADLDLIAAVSDQSEAMRLAERGQSLCRRIEVLPSVSIAMVNGACMGGGLEVALACDHIVAVEGKKTQLALPEIRIGIHPGFGGCVRLPKRVGWLKGVEMILTGSAVDAKRARRIGLAALSCQPEQQDDAIRYLATKGKVKNRRFTPWWLKLWPARQLFFRQVEKRAYARLKHLDVESAYPAVPAAISLLKEIIGISDGLALAREAESLGRLAVTPTCKNLIRVFHLGEALRKQESAVRGRDAVSGFRKAAVYGAGVMGGGIAWVASKTVAVDLHEVAEEPLSRGMKGIGRLATRRGSIDRKRLSRIRPVLDNSGLSDADVVIEAVLEDIKVKHKLWGEVGKHVPKRALLLSNTSSLSISDMQQRRANAGRIAGLHFFNPAPKMPLVEVIAGEKTTTETIDKTCALAASWGKYPIIVADRPGFLVNRCLMPFMVAALKLVESGQKPEHVDGALKNFGMPMGAIELADRVGLDICHHVGSHLGEALAAEQTGRFSMPAWFKRMVDDGLLGEKSGKGFFLYENGRQKGLNPQISSYLPAIKASEHEGDADITINGSPMKNSELTDACLIPMLIEALGCLSEQVVESPIHLEAAFIYGVGFPPFRGGLLRYFSGRDREELKVKVAQYGYVVPANLEVLDGFR</sequence>
<dbReference type="Proteomes" id="UP000231637">
    <property type="component" value="Chromosome"/>
</dbReference>
<reference evidence="15 16" key="1">
    <citation type="submission" date="2016-12" db="EMBL/GenBank/DDBJ databases">
        <title>Isolation and genomic insights into novel planktonic Zetaproteobacteria from stratified waters of the Chesapeake Bay.</title>
        <authorList>
            <person name="McAllister S.M."/>
            <person name="Kato S."/>
            <person name="Chan C.S."/>
            <person name="Chiu B.K."/>
            <person name="Field E.K."/>
        </authorList>
    </citation>
    <scope>NUCLEOTIDE SEQUENCE [LARGE SCALE GENOMIC DNA]</scope>
    <source>
        <strain evidence="15 16">CP-8</strain>
    </source>
</reference>
<dbReference type="Pfam" id="PF00725">
    <property type="entry name" value="3HCDH"/>
    <property type="match status" value="1"/>
</dbReference>
<keyword evidence="10 15" id="KW-0456">Lyase</keyword>
<evidence type="ECO:0000256" key="5">
    <source>
        <dbReference type="ARBA" id="ARBA00022832"/>
    </source>
</evidence>